<organism evidence="5 6">
    <name type="scientific">Rhodoplanes serenus</name>
    <dbReference type="NCBI Taxonomy" id="200615"/>
    <lineage>
        <taxon>Bacteria</taxon>
        <taxon>Pseudomonadati</taxon>
        <taxon>Pseudomonadota</taxon>
        <taxon>Alphaproteobacteria</taxon>
        <taxon>Hyphomicrobiales</taxon>
        <taxon>Nitrobacteraceae</taxon>
        <taxon>Rhodoplanes</taxon>
    </lineage>
</organism>
<name>A0A9X5ARH7_9BRAD</name>
<evidence type="ECO:0000256" key="1">
    <source>
        <dbReference type="ARBA" id="ARBA00022603"/>
    </source>
</evidence>
<keyword evidence="1 5" id="KW-0489">Methyltransferase</keyword>
<keyword evidence="3" id="KW-0949">S-adenosyl-L-methionine</keyword>
<dbReference type="Pfam" id="PF06325">
    <property type="entry name" value="PrmA"/>
    <property type="match status" value="1"/>
</dbReference>
<evidence type="ECO:0000256" key="4">
    <source>
        <dbReference type="SAM" id="MobiDB-lite"/>
    </source>
</evidence>
<dbReference type="InterPro" id="IPR052190">
    <property type="entry name" value="Euk-Arch_PrmC-MTase"/>
</dbReference>
<evidence type="ECO:0000313" key="6">
    <source>
        <dbReference type="Proteomes" id="UP000438991"/>
    </source>
</evidence>
<dbReference type="GO" id="GO:0008757">
    <property type="term" value="F:S-adenosylmethionine-dependent methyltransferase activity"/>
    <property type="evidence" value="ECO:0007669"/>
    <property type="project" value="TreeGrafter"/>
</dbReference>
<reference evidence="5 6" key="1">
    <citation type="submission" date="2019-11" db="EMBL/GenBank/DDBJ databases">
        <title>Whole-genome sequence of Rhodoplanes serenus DSM 18633, type strain.</title>
        <authorList>
            <person name="Kyndt J.A."/>
            <person name="Meyer T.E."/>
        </authorList>
    </citation>
    <scope>NUCLEOTIDE SEQUENCE [LARGE SCALE GENOMIC DNA]</scope>
    <source>
        <strain evidence="5 6">DSM 18633</strain>
    </source>
</reference>
<feature type="region of interest" description="Disordered" evidence="4">
    <location>
        <begin position="1"/>
        <end position="31"/>
    </location>
</feature>
<dbReference type="InterPro" id="IPR029063">
    <property type="entry name" value="SAM-dependent_MTases_sf"/>
</dbReference>
<accession>A0A9X5ARH7</accession>
<evidence type="ECO:0000256" key="2">
    <source>
        <dbReference type="ARBA" id="ARBA00022679"/>
    </source>
</evidence>
<comment type="caution">
    <text evidence="5">The sequence shown here is derived from an EMBL/GenBank/DDBJ whole genome shotgun (WGS) entry which is preliminary data.</text>
</comment>
<dbReference type="Proteomes" id="UP000438991">
    <property type="component" value="Unassembled WGS sequence"/>
</dbReference>
<dbReference type="GO" id="GO:0008276">
    <property type="term" value="F:protein methyltransferase activity"/>
    <property type="evidence" value="ECO:0007669"/>
    <property type="project" value="TreeGrafter"/>
</dbReference>
<dbReference type="PANTHER" id="PTHR45875">
    <property type="entry name" value="METHYLTRANSFERASE N6AMT1"/>
    <property type="match status" value="1"/>
</dbReference>
<sequence length="252" mass="27460">MHDRVSTPPPSPRPASDRHRLGEPRPPAGPGRRFVRAAIHFFSYHLFLRRRSRRVVEAAGFRLAVLPTVFDPRRFLTSEFFADFLGTLDLRGRAVADVCTGSGILALAAARAGADRVVALDINPQAAQAVSENAARNGLADRVVAAASDLLSAVAARPLFDVVIASPPSFPGEPRDIADRAWVAGPDYRDIAGLFEQAGERLNPDGCMYVLFSSDSDLHRLGRLIVEAGFSARLVAERSIGFEVFVVYELRR</sequence>
<dbReference type="Gene3D" id="3.40.50.150">
    <property type="entry name" value="Vaccinia Virus protein VP39"/>
    <property type="match status" value="1"/>
</dbReference>
<proteinExistence type="predicted"/>
<evidence type="ECO:0000313" key="5">
    <source>
        <dbReference type="EMBL" id="MTW15093.1"/>
    </source>
</evidence>
<evidence type="ECO:0000256" key="3">
    <source>
        <dbReference type="ARBA" id="ARBA00022691"/>
    </source>
</evidence>
<dbReference type="SUPFAM" id="SSF53335">
    <property type="entry name" value="S-adenosyl-L-methionine-dependent methyltransferases"/>
    <property type="match status" value="1"/>
</dbReference>
<protein>
    <submittedName>
        <fullName evidence="5">Methyltransferase</fullName>
    </submittedName>
</protein>
<gene>
    <name evidence="5" type="ORF">GJ689_02605</name>
</gene>
<dbReference type="AlphaFoldDB" id="A0A9X5ARH7"/>
<dbReference type="GO" id="GO:0035657">
    <property type="term" value="C:eRF1 methyltransferase complex"/>
    <property type="evidence" value="ECO:0007669"/>
    <property type="project" value="TreeGrafter"/>
</dbReference>
<dbReference type="CDD" id="cd02440">
    <property type="entry name" value="AdoMet_MTases"/>
    <property type="match status" value="1"/>
</dbReference>
<dbReference type="EMBL" id="WNKV01000002">
    <property type="protein sequence ID" value="MTW15093.1"/>
    <property type="molecule type" value="Genomic_DNA"/>
</dbReference>
<dbReference type="GO" id="GO:0032259">
    <property type="term" value="P:methylation"/>
    <property type="evidence" value="ECO:0007669"/>
    <property type="project" value="UniProtKB-KW"/>
</dbReference>
<dbReference type="PANTHER" id="PTHR45875:SF1">
    <property type="entry name" value="METHYLTRANSFERASE N6AMT1"/>
    <property type="match status" value="1"/>
</dbReference>
<keyword evidence="2" id="KW-0808">Transferase</keyword>